<evidence type="ECO:0000313" key="1">
    <source>
        <dbReference type="EMBL" id="SMX41016.1"/>
    </source>
</evidence>
<accession>A0A238KG72</accession>
<dbReference type="EMBL" id="FXYG01000002">
    <property type="protein sequence ID" value="SMX41016.1"/>
    <property type="molecule type" value="Genomic_DNA"/>
</dbReference>
<sequence>MNELVRKSIAVFARPFSLPGLDETLPAGEYDIETELCSPPDCLHPEAWKASVAVRLHSRASHPGLARTLTVSLADLDDALAKDKLTGKDLAEIFLEEMLADPMVRLVMEADGVSELQLRHLYSGGRATQTDKDAPGAAPAAKLPKDISAIQAAENEGMPTQGE</sequence>
<dbReference type="RefSeq" id="WP_093963386.1">
    <property type="nucleotide sequence ID" value="NZ_FXYG01000002.1"/>
</dbReference>
<dbReference type="AlphaFoldDB" id="A0A238KG72"/>
<proteinExistence type="predicted"/>
<reference evidence="2" key="1">
    <citation type="submission" date="2017-05" db="EMBL/GenBank/DDBJ databases">
        <authorList>
            <person name="Rodrigo-Torres L."/>
            <person name="Arahal R. D."/>
            <person name="Lucena T."/>
        </authorList>
    </citation>
    <scope>NUCLEOTIDE SEQUENCE [LARGE SCALE GENOMIC DNA]</scope>
    <source>
        <strain evidence="2">CECT 8715</strain>
    </source>
</reference>
<dbReference type="Proteomes" id="UP000202485">
    <property type="component" value="Unassembled WGS sequence"/>
</dbReference>
<evidence type="ECO:0000313" key="2">
    <source>
        <dbReference type="Proteomes" id="UP000202485"/>
    </source>
</evidence>
<name>A0A238KG72_9RHOB</name>
<gene>
    <name evidence="1" type="ORF">RUA8715_01864</name>
</gene>
<protein>
    <submittedName>
        <fullName evidence="1">Uncharacterized protein</fullName>
    </submittedName>
</protein>
<organism evidence="1 2">
    <name type="scientific">Ruegeria arenilitoris</name>
    <dbReference type="NCBI Taxonomy" id="1173585"/>
    <lineage>
        <taxon>Bacteria</taxon>
        <taxon>Pseudomonadati</taxon>
        <taxon>Pseudomonadota</taxon>
        <taxon>Alphaproteobacteria</taxon>
        <taxon>Rhodobacterales</taxon>
        <taxon>Roseobacteraceae</taxon>
        <taxon>Ruegeria</taxon>
    </lineage>
</organism>
<keyword evidence="2" id="KW-1185">Reference proteome</keyword>
<dbReference type="OrthoDB" id="8378722at2"/>